<evidence type="ECO:0000259" key="1">
    <source>
        <dbReference type="Pfam" id="PF14323"/>
    </source>
</evidence>
<name>A0ABW0B1Z8_9ACTN</name>
<dbReference type="EMBL" id="JBHSKI010000004">
    <property type="protein sequence ID" value="MFC5171239.1"/>
    <property type="molecule type" value="Genomic_DNA"/>
</dbReference>
<dbReference type="Pfam" id="PF16216">
    <property type="entry name" value="GxGYxYP_N"/>
    <property type="match status" value="1"/>
</dbReference>
<dbReference type="InterPro" id="IPR038410">
    <property type="entry name" value="GxGYxYP_C_sf"/>
</dbReference>
<dbReference type="Pfam" id="PF20958">
    <property type="entry name" value="GxGYxYP_N_3rd"/>
    <property type="match status" value="1"/>
</dbReference>
<dbReference type="InterPro" id="IPR006311">
    <property type="entry name" value="TAT_signal"/>
</dbReference>
<feature type="domain" description="GxGYxYP putative glycoside hydrolase first N-terminal" evidence="2">
    <location>
        <begin position="49"/>
        <end position="93"/>
    </location>
</feature>
<dbReference type="Pfam" id="PF20957">
    <property type="entry name" value="GxGYxYP_N_2nd"/>
    <property type="match status" value="1"/>
</dbReference>
<dbReference type="InterPro" id="IPR025832">
    <property type="entry name" value="GxGYxYP_C"/>
</dbReference>
<keyword evidence="6" id="KW-1185">Reference proteome</keyword>
<dbReference type="PROSITE" id="PS51318">
    <property type="entry name" value="TAT"/>
    <property type="match status" value="1"/>
</dbReference>
<evidence type="ECO:0000259" key="3">
    <source>
        <dbReference type="Pfam" id="PF20957"/>
    </source>
</evidence>
<dbReference type="Gene3D" id="3.20.20.490">
    <property type="entry name" value="GxGYxYP glycoside hydrolase, C-terminal domain"/>
    <property type="match status" value="1"/>
</dbReference>
<dbReference type="PANTHER" id="PTHR37321:SF1">
    <property type="entry name" value="EXPORTED PROTEIN"/>
    <property type="match status" value="1"/>
</dbReference>
<dbReference type="InterPro" id="IPR032626">
    <property type="entry name" value="GxGYxYP_N_1st"/>
</dbReference>
<accession>A0ABW0B1Z8</accession>
<feature type="domain" description="GxGYxYP putative glycoside hydrolase third N-terminal" evidence="4">
    <location>
        <begin position="344"/>
        <end position="422"/>
    </location>
</feature>
<evidence type="ECO:0000313" key="6">
    <source>
        <dbReference type="Proteomes" id="UP001596208"/>
    </source>
</evidence>
<organism evidence="5 6">
    <name type="scientific">Streptomyces mutomycini</name>
    <dbReference type="NCBI Taxonomy" id="284036"/>
    <lineage>
        <taxon>Bacteria</taxon>
        <taxon>Bacillati</taxon>
        <taxon>Actinomycetota</taxon>
        <taxon>Actinomycetes</taxon>
        <taxon>Kitasatosporales</taxon>
        <taxon>Streptomycetaceae</taxon>
        <taxon>Streptomyces</taxon>
    </lineage>
</organism>
<dbReference type="RefSeq" id="WP_065848639.1">
    <property type="nucleotide sequence ID" value="NZ_JBFADZ010000003.1"/>
</dbReference>
<dbReference type="Pfam" id="PF14323">
    <property type="entry name" value="GxGYxYP_C"/>
    <property type="match status" value="1"/>
</dbReference>
<gene>
    <name evidence="5" type="ORF">ACFPRK_11625</name>
</gene>
<proteinExistence type="predicted"/>
<protein>
    <submittedName>
        <fullName evidence="5">GxGYxYP domain-containing protein</fullName>
    </submittedName>
</protein>
<evidence type="ECO:0000259" key="2">
    <source>
        <dbReference type="Pfam" id="PF16216"/>
    </source>
</evidence>
<reference evidence="6" key="1">
    <citation type="journal article" date="2019" name="Int. J. Syst. Evol. Microbiol.">
        <title>The Global Catalogue of Microorganisms (GCM) 10K type strain sequencing project: providing services to taxonomists for standard genome sequencing and annotation.</title>
        <authorList>
            <consortium name="The Broad Institute Genomics Platform"/>
            <consortium name="The Broad Institute Genome Sequencing Center for Infectious Disease"/>
            <person name="Wu L."/>
            <person name="Ma J."/>
        </authorList>
    </citation>
    <scope>NUCLEOTIDE SEQUENCE [LARGE SCALE GENOMIC DNA]</scope>
    <source>
        <strain evidence="6">CGMCC 4.1721</strain>
    </source>
</reference>
<dbReference type="Proteomes" id="UP001596208">
    <property type="component" value="Unassembled WGS sequence"/>
</dbReference>
<comment type="caution">
    <text evidence="5">The sequence shown here is derived from an EMBL/GenBank/DDBJ whole genome shotgun (WGS) entry which is preliminary data.</text>
</comment>
<dbReference type="InterPro" id="IPR048309">
    <property type="entry name" value="GxGYxYP_N_3rd"/>
</dbReference>
<sequence>MVSRRTLLQAGGAALAGGGLGISLPGLAGAAEAGAWRPLLPSFGRPARLDVADLSSLDGDGQLLLTTLQGVVNRRRPRLYFNFDAGDVDFDWLPGTGASVTRHDNALDLVARYRGETRGAILHDPDVPDSVNVATTLAGLENAVVATAEQAREHRLRTVVDLRGRFSADDVPATYRWQLDHLFPRCTHTLLAGLPPTRTVRTDDVRWREIAREAERVRDASNRQVRTFDLSPELSGGDGVYLRFQDSLGDDGWGASVGSVEVTADGNQVIASFAPGTPAESPHLFDGSNSSIGENANRFCDGGGSFIYHFTPPAGTQRLLVEVDVWNQFLVSATTTAPTRVEPFPYFRDYAVASRAMVVWLPPSGETGTLLDEIFSRVEPTTPYAGWFSNDVAGEWGGVDRASRHGIEVVPADFYMNGTVHAGVPANISDKVPPRPAAALRNRVYLTLTVGEGDNIQYCQRRMRNIWDDPKRGRVPVNWTVSPLLADIGPALLAHYQSTATENDLLIAGPSGAGYTYPGSWPGGSLDAYTQLTGRYLRRTGMDLVYAYNPRTAAGDGWVPFDERVARSYRENTPLRGIIQSWETGDLEIRPAGLPVIGNFFPQGKAAEYRDGLLRHIEDWDGTAPLFIAGAVNAWSWTPGDIAELAGLLGDPFEIVRGDTFFDLVNRAGRGSRHRS</sequence>
<feature type="domain" description="GxGYxYP putative glycoside hydrolase second N-terminal" evidence="3">
    <location>
        <begin position="118"/>
        <end position="186"/>
    </location>
</feature>
<dbReference type="PANTHER" id="PTHR37321">
    <property type="entry name" value="EXPORTED PROTEIN-RELATED"/>
    <property type="match status" value="1"/>
</dbReference>
<evidence type="ECO:0000259" key="4">
    <source>
        <dbReference type="Pfam" id="PF20958"/>
    </source>
</evidence>
<evidence type="ECO:0000313" key="5">
    <source>
        <dbReference type="EMBL" id="MFC5171239.1"/>
    </source>
</evidence>
<feature type="domain" description="GxGYxYP putative glycoside hydrolase C-terminal" evidence="1">
    <location>
        <begin position="442"/>
        <end position="665"/>
    </location>
</feature>
<dbReference type="InterPro" id="IPR048310">
    <property type="entry name" value="GxGYxYP_N_2nd"/>
</dbReference>